<name>A0ABR3GHJ8_9PEZI</name>
<keyword evidence="1" id="KW-0472">Membrane</keyword>
<accession>A0ABR3GHJ8</accession>
<comment type="caution">
    <text evidence="2">The sequence shown here is derived from an EMBL/GenBank/DDBJ whole genome shotgun (WGS) entry which is preliminary data.</text>
</comment>
<evidence type="ECO:0000256" key="1">
    <source>
        <dbReference type="SAM" id="Phobius"/>
    </source>
</evidence>
<organism evidence="2 3">
    <name type="scientific">Discina gigas</name>
    <dbReference type="NCBI Taxonomy" id="1032678"/>
    <lineage>
        <taxon>Eukaryota</taxon>
        <taxon>Fungi</taxon>
        <taxon>Dikarya</taxon>
        <taxon>Ascomycota</taxon>
        <taxon>Pezizomycotina</taxon>
        <taxon>Pezizomycetes</taxon>
        <taxon>Pezizales</taxon>
        <taxon>Discinaceae</taxon>
        <taxon>Discina</taxon>
    </lineage>
</organism>
<reference evidence="2 3" key="1">
    <citation type="submission" date="2024-02" db="EMBL/GenBank/DDBJ databases">
        <title>Discinaceae phylogenomics.</title>
        <authorList>
            <person name="Dirks A.C."/>
            <person name="James T.Y."/>
        </authorList>
    </citation>
    <scope>NUCLEOTIDE SEQUENCE [LARGE SCALE GENOMIC DNA]</scope>
    <source>
        <strain evidence="2 3">ACD0624</strain>
    </source>
</reference>
<evidence type="ECO:0000313" key="3">
    <source>
        <dbReference type="Proteomes" id="UP001447188"/>
    </source>
</evidence>
<dbReference type="Proteomes" id="UP001447188">
    <property type="component" value="Unassembled WGS sequence"/>
</dbReference>
<dbReference type="EMBL" id="JBBBZM010000070">
    <property type="protein sequence ID" value="KAL0635428.1"/>
    <property type="molecule type" value="Genomic_DNA"/>
</dbReference>
<gene>
    <name evidence="2" type="ORF">Q9L58_005636</name>
</gene>
<keyword evidence="3" id="KW-1185">Reference proteome</keyword>
<feature type="transmembrane region" description="Helical" evidence="1">
    <location>
        <begin position="79"/>
        <end position="104"/>
    </location>
</feature>
<evidence type="ECO:0000313" key="2">
    <source>
        <dbReference type="EMBL" id="KAL0635428.1"/>
    </source>
</evidence>
<keyword evidence="1" id="KW-0812">Transmembrane</keyword>
<keyword evidence="1" id="KW-1133">Transmembrane helix</keyword>
<proteinExistence type="predicted"/>
<protein>
    <submittedName>
        <fullName evidence="2">Uncharacterized protein</fullName>
    </submittedName>
</protein>
<sequence length="139" mass="15474">MKKRTVTVQINGLDKQSRTSAVHQSVSALLVAVADMLDQQPKTVVYHESDIRLGETSLRPVTIVVNLHLREQLELVKQVTALCLAAVGLCIVVGGSVLMIVGLLRGSYWAWNYWSKLEFFSSQIEFVTVRYGEQHGSCN</sequence>